<dbReference type="InterPro" id="IPR009011">
    <property type="entry name" value="Man6P_isomerase_rcpt-bd_dom_sf"/>
</dbReference>
<gene>
    <name evidence="2" type="ORF">OS493_010747</name>
</gene>
<evidence type="ECO:0000256" key="1">
    <source>
        <dbReference type="SAM" id="SignalP"/>
    </source>
</evidence>
<keyword evidence="3" id="KW-1185">Reference proteome</keyword>
<organism evidence="2 3">
    <name type="scientific">Desmophyllum pertusum</name>
    <dbReference type="NCBI Taxonomy" id="174260"/>
    <lineage>
        <taxon>Eukaryota</taxon>
        <taxon>Metazoa</taxon>
        <taxon>Cnidaria</taxon>
        <taxon>Anthozoa</taxon>
        <taxon>Hexacorallia</taxon>
        <taxon>Scleractinia</taxon>
        <taxon>Caryophylliina</taxon>
        <taxon>Caryophylliidae</taxon>
        <taxon>Desmophyllum</taxon>
    </lineage>
</organism>
<dbReference type="AlphaFoldDB" id="A0A9X0CYB4"/>
<name>A0A9X0CYB4_9CNID</name>
<feature type="signal peptide" evidence="1">
    <location>
        <begin position="1"/>
        <end position="38"/>
    </location>
</feature>
<dbReference type="SUPFAM" id="SSF50911">
    <property type="entry name" value="Mannose 6-phosphate receptor domain"/>
    <property type="match status" value="1"/>
</dbReference>
<dbReference type="EMBL" id="MU826354">
    <property type="protein sequence ID" value="KAJ7380040.1"/>
    <property type="molecule type" value="Genomic_DNA"/>
</dbReference>
<protein>
    <submittedName>
        <fullName evidence="2">Uncharacterized protein</fullName>
    </submittedName>
</protein>
<dbReference type="OrthoDB" id="5954050at2759"/>
<comment type="caution">
    <text evidence="2">The sequence shown here is derived from an EMBL/GenBank/DDBJ whole genome shotgun (WGS) entry which is preliminary data.</text>
</comment>
<dbReference type="Proteomes" id="UP001163046">
    <property type="component" value="Unassembled WGS sequence"/>
</dbReference>
<proteinExistence type="predicted"/>
<sequence>MKALSSAGFVMGSKNSNVWRAVLVIWIMLAFELFEGVAEICQKIDDCSCKKSNGKVINLRQIDGGSTPAFKDIKDVATWKAFVYSWNPCTKFDDGDGCKGVLMCQQATNMASTSYPCAAAASSFKVDSDGTTSIIYEKIAFENHERKFEIILKCDESKYPGEIGQVTEVQEYPVSAYSTTLTSKCACDDACHNPAELVSSTGILSIGSILVIVDGIVFTYGGVKAACSSPQPEIQQR</sequence>
<dbReference type="Gene3D" id="2.70.130.10">
    <property type="entry name" value="Mannose-6-phosphate receptor binding domain"/>
    <property type="match status" value="1"/>
</dbReference>
<feature type="chain" id="PRO_5040942312" evidence="1">
    <location>
        <begin position="39"/>
        <end position="237"/>
    </location>
</feature>
<reference evidence="2" key="1">
    <citation type="submission" date="2023-01" db="EMBL/GenBank/DDBJ databases">
        <title>Genome assembly of the deep-sea coral Lophelia pertusa.</title>
        <authorList>
            <person name="Herrera S."/>
            <person name="Cordes E."/>
        </authorList>
    </citation>
    <scope>NUCLEOTIDE SEQUENCE</scope>
    <source>
        <strain evidence="2">USNM1676648</strain>
        <tissue evidence="2">Polyp</tissue>
    </source>
</reference>
<evidence type="ECO:0000313" key="3">
    <source>
        <dbReference type="Proteomes" id="UP001163046"/>
    </source>
</evidence>
<keyword evidence="1" id="KW-0732">Signal</keyword>
<accession>A0A9X0CYB4</accession>
<evidence type="ECO:0000313" key="2">
    <source>
        <dbReference type="EMBL" id="KAJ7380040.1"/>
    </source>
</evidence>